<keyword evidence="2" id="KW-1185">Reference proteome</keyword>
<name>A0A834WTS6_9FABA</name>
<sequence length="75" mass="8101">MARTFAQTLTLARLGRSVFAKSLSPSAHILPCRSQSNQASSFDLNNLDSSSNADPLICKLEDAIHCIIVQPNPFA</sequence>
<organism evidence="1 2">
    <name type="scientific">Senna tora</name>
    <dbReference type="NCBI Taxonomy" id="362788"/>
    <lineage>
        <taxon>Eukaryota</taxon>
        <taxon>Viridiplantae</taxon>
        <taxon>Streptophyta</taxon>
        <taxon>Embryophyta</taxon>
        <taxon>Tracheophyta</taxon>
        <taxon>Spermatophyta</taxon>
        <taxon>Magnoliopsida</taxon>
        <taxon>eudicotyledons</taxon>
        <taxon>Gunneridae</taxon>
        <taxon>Pentapetalae</taxon>
        <taxon>rosids</taxon>
        <taxon>fabids</taxon>
        <taxon>Fabales</taxon>
        <taxon>Fabaceae</taxon>
        <taxon>Caesalpinioideae</taxon>
        <taxon>Cassia clade</taxon>
        <taxon>Senna</taxon>
    </lineage>
</organism>
<reference evidence="1" key="1">
    <citation type="submission" date="2020-09" db="EMBL/GenBank/DDBJ databases">
        <title>Genome-Enabled Discovery of Anthraquinone Biosynthesis in Senna tora.</title>
        <authorList>
            <person name="Kang S.-H."/>
            <person name="Pandey R.P."/>
            <person name="Lee C.-M."/>
            <person name="Sim J.-S."/>
            <person name="Jeong J.-T."/>
            <person name="Choi B.-S."/>
            <person name="Jung M."/>
            <person name="Ginzburg D."/>
            <person name="Zhao K."/>
            <person name="Won S.Y."/>
            <person name="Oh T.-J."/>
            <person name="Yu Y."/>
            <person name="Kim N.-H."/>
            <person name="Lee O.R."/>
            <person name="Lee T.-H."/>
            <person name="Bashyal P."/>
            <person name="Kim T.-S."/>
            <person name="Lee W.-H."/>
            <person name="Kawkins C."/>
            <person name="Kim C.-K."/>
            <person name="Kim J.S."/>
            <person name="Ahn B.O."/>
            <person name="Rhee S.Y."/>
            <person name="Sohng J.K."/>
        </authorList>
    </citation>
    <scope>NUCLEOTIDE SEQUENCE</scope>
    <source>
        <tissue evidence="1">Leaf</tissue>
    </source>
</reference>
<dbReference type="Proteomes" id="UP000634136">
    <property type="component" value="Unassembled WGS sequence"/>
</dbReference>
<proteinExistence type="predicted"/>
<evidence type="ECO:0000313" key="1">
    <source>
        <dbReference type="EMBL" id="KAF7832280.1"/>
    </source>
</evidence>
<dbReference type="AlphaFoldDB" id="A0A834WTS6"/>
<evidence type="ECO:0000313" key="2">
    <source>
        <dbReference type="Proteomes" id="UP000634136"/>
    </source>
</evidence>
<dbReference type="EMBL" id="JAAIUW010000005">
    <property type="protein sequence ID" value="KAF7832280.1"/>
    <property type="molecule type" value="Genomic_DNA"/>
</dbReference>
<gene>
    <name evidence="1" type="ORF">G2W53_014613</name>
</gene>
<accession>A0A834WTS6</accession>
<protein>
    <submittedName>
        <fullName evidence="1">Uncharacterized protein</fullName>
    </submittedName>
</protein>
<comment type="caution">
    <text evidence="1">The sequence shown here is derived from an EMBL/GenBank/DDBJ whole genome shotgun (WGS) entry which is preliminary data.</text>
</comment>